<gene>
    <name evidence="1" type="ORF">BD410DRAFT_900407</name>
</gene>
<dbReference type="STRING" id="50990.A0A4Y7PUY7"/>
<dbReference type="InterPro" id="IPR035992">
    <property type="entry name" value="Ricin_B-like_lectins"/>
</dbReference>
<evidence type="ECO:0000313" key="2">
    <source>
        <dbReference type="Proteomes" id="UP000294933"/>
    </source>
</evidence>
<accession>A0A4Y7PUY7</accession>
<organism evidence="1 2">
    <name type="scientific">Rickenella mellea</name>
    <dbReference type="NCBI Taxonomy" id="50990"/>
    <lineage>
        <taxon>Eukaryota</taxon>
        <taxon>Fungi</taxon>
        <taxon>Dikarya</taxon>
        <taxon>Basidiomycota</taxon>
        <taxon>Agaricomycotina</taxon>
        <taxon>Agaricomycetes</taxon>
        <taxon>Hymenochaetales</taxon>
        <taxon>Rickenellaceae</taxon>
        <taxon>Rickenella</taxon>
    </lineage>
</organism>
<dbReference type="Proteomes" id="UP000294933">
    <property type="component" value="Unassembled WGS sequence"/>
</dbReference>
<dbReference type="EMBL" id="ML170199">
    <property type="protein sequence ID" value="TDL19223.1"/>
    <property type="molecule type" value="Genomic_DNA"/>
</dbReference>
<dbReference type="SUPFAM" id="SSF50370">
    <property type="entry name" value="Ricin B-like lectins"/>
    <property type="match status" value="1"/>
</dbReference>
<evidence type="ECO:0000313" key="1">
    <source>
        <dbReference type="EMBL" id="TDL19223.1"/>
    </source>
</evidence>
<dbReference type="VEuPathDB" id="FungiDB:BD410DRAFT_900407"/>
<reference evidence="1 2" key="1">
    <citation type="submission" date="2018-06" db="EMBL/GenBank/DDBJ databases">
        <title>A transcriptomic atlas of mushroom development highlights an independent origin of complex multicellularity.</title>
        <authorList>
            <consortium name="DOE Joint Genome Institute"/>
            <person name="Krizsan K."/>
            <person name="Almasi E."/>
            <person name="Merenyi Z."/>
            <person name="Sahu N."/>
            <person name="Viragh M."/>
            <person name="Koszo T."/>
            <person name="Mondo S."/>
            <person name="Kiss B."/>
            <person name="Balint B."/>
            <person name="Kues U."/>
            <person name="Barry K."/>
            <person name="Hegedus J.C."/>
            <person name="Henrissat B."/>
            <person name="Johnson J."/>
            <person name="Lipzen A."/>
            <person name="Ohm R."/>
            <person name="Nagy I."/>
            <person name="Pangilinan J."/>
            <person name="Yan J."/>
            <person name="Xiong Y."/>
            <person name="Grigoriev I.V."/>
            <person name="Hibbett D.S."/>
            <person name="Nagy L.G."/>
        </authorList>
    </citation>
    <scope>NUCLEOTIDE SEQUENCE [LARGE SCALE GENOMIC DNA]</scope>
    <source>
        <strain evidence="1 2">SZMC22713</strain>
    </source>
</reference>
<dbReference type="CDD" id="cd23714">
    <property type="entry name" value="beta-trefoil_Ricin_MtaL"/>
    <property type="match status" value="1"/>
</dbReference>
<keyword evidence="2" id="KW-1185">Reference proteome</keyword>
<dbReference type="AlphaFoldDB" id="A0A4Y7PUY7"/>
<protein>
    <recommendedName>
        <fullName evidence="3">Ricin B lectin domain-containing protein</fullName>
    </recommendedName>
</protein>
<proteinExistence type="predicted"/>
<name>A0A4Y7PUY7_9AGAM</name>
<sequence>MPSVDTGRYTITNAKFHNVALLPDANSESDVVAGTAETSPTEVWNITLLSNKRYIIQNYGVASFATCRFRPKKGDTVVGGGRSQQWLILESRVDGRYIISPTNADLCWGLQDDENDTPVILASTPKDPKNQWIFSKVSA</sequence>
<dbReference type="Gene3D" id="2.80.10.50">
    <property type="match status" value="1"/>
</dbReference>
<dbReference type="OrthoDB" id="3266227at2759"/>
<evidence type="ECO:0008006" key="3">
    <source>
        <dbReference type="Google" id="ProtNLM"/>
    </source>
</evidence>